<evidence type="ECO:0000313" key="4">
    <source>
        <dbReference type="Proteomes" id="UP000000763"/>
    </source>
</evidence>
<reference evidence="3" key="2">
    <citation type="submission" date="2002-03" db="EMBL/GenBank/DDBJ databases">
        <title>Oryza sativa nipponbare(GA3) genomic DNA, chromosome 2, PAC clone:P0036E06.</title>
        <authorList>
            <person name="Sasaki T."/>
            <person name="Matsumoto T."/>
            <person name="Yamamoto K."/>
        </authorList>
    </citation>
    <scope>NUCLEOTIDE SEQUENCE</scope>
</reference>
<reference evidence="4" key="4">
    <citation type="journal article" date="2008" name="Nucleic Acids Res.">
        <title>The rice annotation project database (RAP-DB): 2008 update.</title>
        <authorList>
            <consortium name="The rice annotation project (RAP)"/>
        </authorList>
    </citation>
    <scope>GENOME REANNOTATION</scope>
    <source>
        <strain evidence="4">cv. Nipponbare</strain>
    </source>
</reference>
<proteinExistence type="predicted"/>
<organism evidence="3 4">
    <name type="scientific">Oryza sativa subsp. japonica</name>
    <name type="common">Rice</name>
    <dbReference type="NCBI Taxonomy" id="39947"/>
    <lineage>
        <taxon>Eukaryota</taxon>
        <taxon>Viridiplantae</taxon>
        <taxon>Streptophyta</taxon>
        <taxon>Embryophyta</taxon>
        <taxon>Tracheophyta</taxon>
        <taxon>Spermatophyta</taxon>
        <taxon>Magnoliopsida</taxon>
        <taxon>Liliopsida</taxon>
        <taxon>Poales</taxon>
        <taxon>Poaceae</taxon>
        <taxon>BOP clade</taxon>
        <taxon>Oryzoideae</taxon>
        <taxon>Oryzeae</taxon>
        <taxon>Oryzinae</taxon>
        <taxon>Oryza</taxon>
        <taxon>Oryza sativa</taxon>
    </lineage>
</organism>
<sequence length="128" mass="12816">MVYISGRDSHETCVPLLTGSLPPSRAPSESEQASTVEDGVLKTESTAVVKAKAAEVEERRAELVADAAGEGLGAFDDDAALGGVRDGEVVGEEGEDRAEVGADAGGKEPPGAPSGCLCRCGDEAAATG</sequence>
<dbReference type="EMBL" id="AP004090">
    <property type="protein sequence ID" value="BAD07641.1"/>
    <property type="molecule type" value="Genomic_DNA"/>
</dbReference>
<dbReference type="Proteomes" id="UP000000763">
    <property type="component" value="Chromosome 2"/>
</dbReference>
<feature type="region of interest" description="Disordered" evidence="1">
    <location>
        <begin position="89"/>
        <end position="118"/>
    </location>
</feature>
<evidence type="ECO:0000313" key="2">
    <source>
        <dbReference type="EMBL" id="BAD07641.1"/>
    </source>
</evidence>
<dbReference type="AlphaFoldDB" id="Q6Z7C9"/>
<gene>
    <name evidence="2" type="ORF">OJ1399_H05.24</name>
    <name evidence="3" type="ORF">P0036E06.3</name>
</gene>
<protein>
    <submittedName>
        <fullName evidence="3">Uncharacterized protein</fullName>
    </submittedName>
</protein>
<feature type="region of interest" description="Disordered" evidence="1">
    <location>
        <begin position="17"/>
        <end position="39"/>
    </location>
</feature>
<reference evidence="2" key="1">
    <citation type="submission" date="2001-08" db="EMBL/GenBank/DDBJ databases">
        <title>Oryza sativa nipponbare(GA3) genomic DNA, chromosome 2, BAC clone:OJ1399_H05.</title>
        <authorList>
            <person name="Sasaki T."/>
            <person name="Matsumoto T."/>
            <person name="Yamamoto K."/>
        </authorList>
    </citation>
    <scope>NUCLEOTIDE SEQUENCE</scope>
</reference>
<accession>Q6Z7C9</accession>
<evidence type="ECO:0000313" key="3">
    <source>
        <dbReference type="EMBL" id="BAD07919.1"/>
    </source>
</evidence>
<reference evidence="4" key="3">
    <citation type="journal article" date="2005" name="Nature">
        <title>The map-based sequence of the rice genome.</title>
        <authorList>
            <consortium name="International rice genome sequencing project (IRGSP)"/>
            <person name="Matsumoto T."/>
            <person name="Wu J."/>
            <person name="Kanamori H."/>
            <person name="Katayose Y."/>
            <person name="Fujisawa M."/>
            <person name="Namiki N."/>
            <person name="Mizuno H."/>
            <person name="Yamamoto K."/>
            <person name="Antonio B.A."/>
            <person name="Baba T."/>
            <person name="Sakata K."/>
            <person name="Nagamura Y."/>
            <person name="Aoki H."/>
            <person name="Arikawa K."/>
            <person name="Arita K."/>
            <person name="Bito T."/>
            <person name="Chiden Y."/>
            <person name="Fujitsuka N."/>
            <person name="Fukunaka R."/>
            <person name="Hamada M."/>
            <person name="Harada C."/>
            <person name="Hayashi A."/>
            <person name="Hijishita S."/>
            <person name="Honda M."/>
            <person name="Hosokawa S."/>
            <person name="Ichikawa Y."/>
            <person name="Idonuma A."/>
            <person name="Iijima M."/>
            <person name="Ikeda M."/>
            <person name="Ikeno M."/>
            <person name="Ito K."/>
            <person name="Ito S."/>
            <person name="Ito T."/>
            <person name="Ito Y."/>
            <person name="Ito Y."/>
            <person name="Iwabuchi A."/>
            <person name="Kamiya K."/>
            <person name="Karasawa W."/>
            <person name="Kurita K."/>
            <person name="Katagiri S."/>
            <person name="Kikuta A."/>
            <person name="Kobayashi H."/>
            <person name="Kobayashi N."/>
            <person name="Machita K."/>
            <person name="Maehara T."/>
            <person name="Masukawa M."/>
            <person name="Mizubayashi T."/>
            <person name="Mukai Y."/>
            <person name="Nagasaki H."/>
            <person name="Nagata Y."/>
            <person name="Naito S."/>
            <person name="Nakashima M."/>
            <person name="Nakama Y."/>
            <person name="Nakamichi Y."/>
            <person name="Nakamura M."/>
            <person name="Meguro A."/>
            <person name="Negishi M."/>
            <person name="Ohta I."/>
            <person name="Ohta T."/>
            <person name="Okamoto M."/>
            <person name="Ono N."/>
            <person name="Saji S."/>
            <person name="Sakaguchi M."/>
            <person name="Sakai K."/>
            <person name="Shibata M."/>
            <person name="Shimokawa T."/>
            <person name="Song J."/>
            <person name="Takazaki Y."/>
            <person name="Terasawa K."/>
            <person name="Tsugane M."/>
            <person name="Tsuji K."/>
            <person name="Ueda S."/>
            <person name="Waki K."/>
            <person name="Yamagata H."/>
            <person name="Yamamoto M."/>
            <person name="Yamamoto S."/>
            <person name="Yamane H."/>
            <person name="Yoshiki S."/>
            <person name="Yoshihara R."/>
            <person name="Yukawa K."/>
            <person name="Zhong H."/>
            <person name="Yano M."/>
            <person name="Yuan Q."/>
            <person name="Ouyang S."/>
            <person name="Liu J."/>
            <person name="Jones K.M."/>
            <person name="Gansberger K."/>
            <person name="Moffat K."/>
            <person name="Hill J."/>
            <person name="Bera J."/>
            <person name="Fadrosh D."/>
            <person name="Jin S."/>
            <person name="Johri S."/>
            <person name="Kim M."/>
            <person name="Overton L."/>
            <person name="Reardon M."/>
            <person name="Tsitrin T."/>
            <person name="Vuong H."/>
            <person name="Weaver B."/>
            <person name="Ciecko A."/>
            <person name="Tallon L."/>
            <person name="Jackson J."/>
            <person name="Pai G."/>
            <person name="Aken S.V."/>
            <person name="Utterback T."/>
            <person name="Reidmuller S."/>
            <person name="Feldblyum T."/>
            <person name="Hsiao J."/>
            <person name="Zismann V."/>
            <person name="Iobst S."/>
            <person name="de Vazeille A.R."/>
            <person name="Buell C.R."/>
            <person name="Ying K."/>
            <person name="Li Y."/>
            <person name="Lu T."/>
            <person name="Huang Y."/>
            <person name="Zhao Q."/>
            <person name="Feng Q."/>
            <person name="Zhang L."/>
            <person name="Zhu J."/>
            <person name="Weng Q."/>
            <person name="Mu J."/>
            <person name="Lu Y."/>
            <person name="Fan D."/>
            <person name="Liu Y."/>
            <person name="Guan J."/>
            <person name="Zhang Y."/>
            <person name="Yu S."/>
            <person name="Liu X."/>
            <person name="Zhang Y."/>
            <person name="Hong G."/>
            <person name="Han B."/>
            <person name="Choisne N."/>
            <person name="Demange N."/>
            <person name="Orjeda G."/>
            <person name="Samain S."/>
            <person name="Cattolico L."/>
            <person name="Pelletier E."/>
            <person name="Couloux A."/>
            <person name="Segurens B."/>
            <person name="Wincker P."/>
            <person name="D'Hont A."/>
            <person name="Scarpelli C."/>
            <person name="Weissenbach J."/>
            <person name="Salanoubat M."/>
            <person name="Quetier F."/>
            <person name="Yu Y."/>
            <person name="Kim H.R."/>
            <person name="Rambo T."/>
            <person name="Currie J."/>
            <person name="Collura K."/>
            <person name="Luo M."/>
            <person name="Yang T."/>
            <person name="Ammiraju J.S.S."/>
            <person name="Engler F."/>
            <person name="Soderlund C."/>
            <person name="Wing R.A."/>
            <person name="Palmer L.E."/>
            <person name="de la Bastide M."/>
            <person name="Spiegel L."/>
            <person name="Nascimento L."/>
            <person name="Zutavern T."/>
            <person name="O'Shaughnessy A."/>
            <person name="Dike S."/>
            <person name="Dedhia N."/>
            <person name="Preston R."/>
            <person name="Balija V."/>
            <person name="McCombie W.R."/>
            <person name="Chow T."/>
            <person name="Chen H."/>
            <person name="Chung M."/>
            <person name="Chen C."/>
            <person name="Shaw J."/>
            <person name="Wu H."/>
            <person name="Hsiao K."/>
            <person name="Chao Y."/>
            <person name="Chu M."/>
            <person name="Cheng C."/>
            <person name="Hour A."/>
            <person name="Lee P."/>
            <person name="Lin S."/>
            <person name="Lin Y."/>
            <person name="Liou J."/>
            <person name="Liu S."/>
            <person name="Hsing Y."/>
            <person name="Raghuvanshi S."/>
            <person name="Mohanty A."/>
            <person name="Bharti A.K."/>
            <person name="Gaur A."/>
            <person name="Gupta V."/>
            <person name="Kumar D."/>
            <person name="Ravi V."/>
            <person name="Vij S."/>
            <person name="Kapur A."/>
            <person name="Khurana P."/>
            <person name="Khurana P."/>
            <person name="Khurana J.P."/>
            <person name="Tyagi A.K."/>
            <person name="Gaikwad K."/>
            <person name="Singh A."/>
            <person name="Dalal V."/>
            <person name="Srivastava S."/>
            <person name="Dixit A."/>
            <person name="Pal A.K."/>
            <person name="Ghazi I.A."/>
            <person name="Yadav M."/>
            <person name="Pandit A."/>
            <person name="Bhargava A."/>
            <person name="Sureshbabu K."/>
            <person name="Batra K."/>
            <person name="Sharma T.R."/>
            <person name="Mohapatra T."/>
            <person name="Singh N.K."/>
            <person name="Messing J."/>
            <person name="Nelson A.B."/>
            <person name="Fuks G."/>
            <person name="Kavchok S."/>
            <person name="Keizer G."/>
            <person name="Linton E."/>
            <person name="Llaca V."/>
            <person name="Song R."/>
            <person name="Tanyolac B."/>
            <person name="Young S."/>
            <person name="Ho-Il K."/>
            <person name="Hahn J.H."/>
            <person name="Sangsakoo G."/>
            <person name="Vanavichit A."/>
            <person name="de Mattos Luiz.A.T."/>
            <person name="Zimmer P.D."/>
            <person name="Malone G."/>
            <person name="Dellagostin O."/>
            <person name="de Oliveira A.C."/>
            <person name="Bevan M."/>
            <person name="Bancroft I."/>
            <person name="Minx P."/>
            <person name="Cordum H."/>
            <person name="Wilson R."/>
            <person name="Cheng Z."/>
            <person name="Jin W."/>
            <person name="Jiang J."/>
            <person name="Leong S.A."/>
            <person name="Iwama H."/>
            <person name="Gojobori T."/>
            <person name="Itoh T."/>
            <person name="Niimura Y."/>
            <person name="Fujii Y."/>
            <person name="Habara T."/>
            <person name="Sakai H."/>
            <person name="Sato Y."/>
            <person name="Wilson G."/>
            <person name="Kumar K."/>
            <person name="McCouch S."/>
            <person name="Juretic N."/>
            <person name="Hoen D."/>
            <person name="Wright S."/>
            <person name="Bruskiewich R."/>
            <person name="Bureau T."/>
            <person name="Miyao A."/>
            <person name="Hirochika H."/>
            <person name="Nishikawa T."/>
            <person name="Kadowaki K."/>
            <person name="Sugiura M."/>
            <person name="Burr B."/>
            <person name="Sasaki T."/>
        </authorList>
    </citation>
    <scope>NUCLEOTIDE SEQUENCE [LARGE SCALE GENOMIC DNA]</scope>
    <source>
        <strain evidence="4">cv. Nipponbare</strain>
    </source>
</reference>
<evidence type="ECO:0000256" key="1">
    <source>
        <dbReference type="SAM" id="MobiDB-lite"/>
    </source>
</evidence>
<dbReference type="EMBL" id="AP004867">
    <property type="protein sequence ID" value="BAD07919.1"/>
    <property type="molecule type" value="Genomic_DNA"/>
</dbReference>
<name>Q6Z7C9_ORYSJ</name>